<evidence type="ECO:0000256" key="6">
    <source>
        <dbReference type="ARBA" id="ARBA00022960"/>
    </source>
</evidence>
<dbReference type="Proteomes" id="UP000257607">
    <property type="component" value="Chromosome"/>
</dbReference>
<evidence type="ECO:0000313" key="15">
    <source>
        <dbReference type="EMBL" id="AXN35235.1"/>
    </source>
</evidence>
<dbReference type="Pfam" id="PF08245">
    <property type="entry name" value="Mur_ligase_M"/>
    <property type="match status" value="1"/>
</dbReference>
<dbReference type="Gene3D" id="3.40.1390.10">
    <property type="entry name" value="MurE/MurF, N-terminal domain"/>
    <property type="match status" value="1"/>
</dbReference>
<proteinExistence type="inferred from homology"/>
<dbReference type="InterPro" id="IPR005863">
    <property type="entry name" value="UDP-N-AcMur_synth"/>
</dbReference>
<dbReference type="GO" id="GO:0005737">
    <property type="term" value="C:cytoplasm"/>
    <property type="evidence" value="ECO:0007669"/>
    <property type="project" value="UniProtKB-SubCell"/>
</dbReference>
<keyword evidence="2 10" id="KW-0436">Ligase</keyword>
<dbReference type="SUPFAM" id="SSF63418">
    <property type="entry name" value="MurE/MurF N-terminal domain"/>
    <property type="match status" value="1"/>
</dbReference>
<evidence type="ECO:0000256" key="5">
    <source>
        <dbReference type="ARBA" id="ARBA00022840"/>
    </source>
</evidence>
<dbReference type="SUPFAM" id="SSF53244">
    <property type="entry name" value="MurD-like peptide ligases, peptide-binding domain"/>
    <property type="match status" value="1"/>
</dbReference>
<keyword evidence="1 10" id="KW-0963">Cytoplasm</keyword>
<comment type="function">
    <text evidence="10 11">Involved in cell wall formation. Catalyzes the final step in the synthesis of UDP-N-acetylmuramoyl-pentapeptide, the precursor of murein.</text>
</comment>
<dbReference type="InterPro" id="IPR013221">
    <property type="entry name" value="Mur_ligase_cen"/>
</dbReference>
<dbReference type="SUPFAM" id="SSF53623">
    <property type="entry name" value="MurD-like peptide ligases, catalytic domain"/>
    <property type="match status" value="1"/>
</dbReference>
<evidence type="ECO:0000313" key="16">
    <source>
        <dbReference type="Proteomes" id="UP000257607"/>
    </source>
</evidence>
<evidence type="ECO:0000259" key="13">
    <source>
        <dbReference type="Pfam" id="PF02875"/>
    </source>
</evidence>
<dbReference type="PANTHER" id="PTHR43024">
    <property type="entry name" value="UDP-N-ACETYLMURAMOYL-TRIPEPTIDE--D-ALANYL-D-ALANINE LIGASE"/>
    <property type="match status" value="1"/>
</dbReference>
<evidence type="ECO:0000256" key="10">
    <source>
        <dbReference type="HAMAP-Rule" id="MF_02019"/>
    </source>
</evidence>
<dbReference type="GO" id="GO:0008766">
    <property type="term" value="F:UDP-N-acetylmuramoylalanyl-D-glutamyl-2,6-diaminopimelate-D-alanyl-D-alanine ligase activity"/>
    <property type="evidence" value="ECO:0007669"/>
    <property type="project" value="RHEA"/>
</dbReference>
<comment type="similarity">
    <text evidence="10">Belongs to the MurCDEF family. MurF subfamily.</text>
</comment>
<evidence type="ECO:0000256" key="3">
    <source>
        <dbReference type="ARBA" id="ARBA00022618"/>
    </source>
</evidence>
<dbReference type="UniPathway" id="UPA00219"/>
<keyword evidence="9 10" id="KW-0961">Cell wall biogenesis/degradation</keyword>
<organism evidence="15 16">
    <name type="scientific">Latilactobacillus curvatus</name>
    <name type="common">Lactobacillus curvatus</name>
    <dbReference type="NCBI Taxonomy" id="28038"/>
    <lineage>
        <taxon>Bacteria</taxon>
        <taxon>Bacillati</taxon>
        <taxon>Bacillota</taxon>
        <taxon>Bacilli</taxon>
        <taxon>Lactobacillales</taxon>
        <taxon>Lactobacillaceae</taxon>
        <taxon>Latilactobacillus</taxon>
    </lineage>
</organism>
<dbReference type="Pfam" id="PF01225">
    <property type="entry name" value="Mur_ligase"/>
    <property type="match status" value="1"/>
</dbReference>
<dbReference type="RefSeq" id="WP_076786590.1">
    <property type="nucleotide sequence ID" value="NZ_CP015493.1"/>
</dbReference>
<dbReference type="GO" id="GO:0071555">
    <property type="term" value="P:cell wall organization"/>
    <property type="evidence" value="ECO:0007669"/>
    <property type="project" value="UniProtKB-KW"/>
</dbReference>
<keyword evidence="4 10" id="KW-0547">Nucleotide-binding</keyword>
<dbReference type="InterPro" id="IPR036615">
    <property type="entry name" value="Mur_ligase_C_dom_sf"/>
</dbReference>
<evidence type="ECO:0000256" key="4">
    <source>
        <dbReference type="ARBA" id="ARBA00022741"/>
    </source>
</evidence>
<evidence type="ECO:0000259" key="12">
    <source>
        <dbReference type="Pfam" id="PF01225"/>
    </source>
</evidence>
<keyword evidence="6 10" id="KW-0133">Cell shape</keyword>
<feature type="domain" description="Mur ligase N-terminal catalytic" evidence="12">
    <location>
        <begin position="26"/>
        <end position="73"/>
    </location>
</feature>
<evidence type="ECO:0000256" key="1">
    <source>
        <dbReference type="ARBA" id="ARBA00022490"/>
    </source>
</evidence>
<comment type="catalytic activity">
    <reaction evidence="10">
        <text>UDP-N-acetyl-alpha-D-muramoyl-L-alanyl-gamma-D-glutamyl-L-lysine + D-alanyl-D-alanine + ATP = UDP-N-acetyl-alpha-D-muramoyl-L-alanyl-gamma-D-glutamyl-L-lysyl-D-alanyl-D-alanine + ADP + phosphate + H(+)</text>
        <dbReference type="Rhea" id="RHEA:16085"/>
        <dbReference type="ChEBI" id="CHEBI:15378"/>
        <dbReference type="ChEBI" id="CHEBI:30616"/>
        <dbReference type="ChEBI" id="CHEBI:43474"/>
        <dbReference type="ChEBI" id="CHEBI:57822"/>
        <dbReference type="ChEBI" id="CHEBI:70758"/>
        <dbReference type="ChEBI" id="CHEBI:83903"/>
        <dbReference type="ChEBI" id="CHEBI:456216"/>
        <dbReference type="EC" id="6.3.2.10"/>
    </reaction>
</comment>
<feature type="domain" description="Mur ligase C-terminal" evidence="13">
    <location>
        <begin position="315"/>
        <end position="441"/>
    </location>
</feature>
<dbReference type="EC" id="6.3.2.10" evidence="10 11"/>
<dbReference type="AlphaFoldDB" id="A0A385AC53"/>
<feature type="domain" description="Mur ligase central" evidence="14">
    <location>
        <begin position="109"/>
        <end position="291"/>
    </location>
</feature>
<dbReference type="InterPro" id="IPR000713">
    <property type="entry name" value="Mur_ligase_N"/>
</dbReference>
<dbReference type="Gene3D" id="3.40.1190.10">
    <property type="entry name" value="Mur-like, catalytic domain"/>
    <property type="match status" value="1"/>
</dbReference>
<dbReference type="InterPro" id="IPR035911">
    <property type="entry name" value="MurE/MurF_N"/>
</dbReference>
<dbReference type="PANTHER" id="PTHR43024:SF1">
    <property type="entry name" value="UDP-N-ACETYLMURAMOYL-TRIPEPTIDE--D-ALANYL-D-ALANINE LIGASE"/>
    <property type="match status" value="1"/>
</dbReference>
<keyword evidence="8 10" id="KW-0131">Cell cycle</keyword>
<dbReference type="InterPro" id="IPR004101">
    <property type="entry name" value="Mur_ligase_C"/>
</dbReference>
<comment type="catalytic activity">
    <reaction evidence="11">
        <text>D-alanyl-D-alanine + UDP-N-acetyl-alpha-D-muramoyl-L-alanyl-gamma-D-glutamyl-meso-2,6-diaminopimelate + ATP = UDP-N-acetyl-alpha-D-muramoyl-L-alanyl-gamma-D-glutamyl-meso-2,6-diaminopimeloyl-D-alanyl-D-alanine + ADP + phosphate + H(+)</text>
        <dbReference type="Rhea" id="RHEA:28374"/>
        <dbReference type="ChEBI" id="CHEBI:15378"/>
        <dbReference type="ChEBI" id="CHEBI:30616"/>
        <dbReference type="ChEBI" id="CHEBI:43474"/>
        <dbReference type="ChEBI" id="CHEBI:57822"/>
        <dbReference type="ChEBI" id="CHEBI:61386"/>
        <dbReference type="ChEBI" id="CHEBI:83905"/>
        <dbReference type="ChEBI" id="CHEBI:456216"/>
        <dbReference type="EC" id="6.3.2.10"/>
    </reaction>
</comment>
<dbReference type="InterPro" id="IPR036565">
    <property type="entry name" value="Mur-like_cat_sf"/>
</dbReference>
<keyword evidence="5 10" id="KW-0067">ATP-binding</keyword>
<name>A0A385AC53_LATCU</name>
<dbReference type="Pfam" id="PF02875">
    <property type="entry name" value="Mur_ligase_C"/>
    <property type="match status" value="1"/>
</dbReference>
<dbReference type="Gene3D" id="3.90.190.20">
    <property type="entry name" value="Mur ligase, C-terminal domain"/>
    <property type="match status" value="1"/>
</dbReference>
<evidence type="ECO:0000256" key="11">
    <source>
        <dbReference type="RuleBase" id="RU004136"/>
    </source>
</evidence>
<protein>
    <recommendedName>
        <fullName evidence="10 11">UDP-N-acetylmuramoyl-tripeptide--D-alanyl-D-alanine ligase</fullName>
        <ecNumber evidence="10 11">6.3.2.10</ecNumber>
    </recommendedName>
    <alternativeName>
        <fullName evidence="10">D-alanyl-D-alanine-adding enzyme</fullName>
    </alternativeName>
</protein>
<evidence type="ECO:0000256" key="2">
    <source>
        <dbReference type="ARBA" id="ARBA00022598"/>
    </source>
</evidence>
<evidence type="ECO:0000256" key="8">
    <source>
        <dbReference type="ARBA" id="ARBA00023306"/>
    </source>
</evidence>
<dbReference type="HAMAP" id="MF_02019">
    <property type="entry name" value="MurF"/>
    <property type="match status" value="1"/>
</dbReference>
<dbReference type="NCBIfam" id="TIGR01143">
    <property type="entry name" value="murF"/>
    <property type="match status" value="1"/>
</dbReference>
<dbReference type="GO" id="GO:0005524">
    <property type="term" value="F:ATP binding"/>
    <property type="evidence" value="ECO:0007669"/>
    <property type="project" value="UniProtKB-UniRule"/>
</dbReference>
<evidence type="ECO:0000256" key="9">
    <source>
        <dbReference type="ARBA" id="ARBA00023316"/>
    </source>
</evidence>
<dbReference type="GO" id="GO:0051301">
    <property type="term" value="P:cell division"/>
    <property type="evidence" value="ECO:0007669"/>
    <property type="project" value="UniProtKB-KW"/>
</dbReference>
<comment type="subcellular location">
    <subcellularLocation>
        <location evidence="10 11">Cytoplasm</location>
    </subcellularLocation>
</comment>
<feature type="binding site" evidence="10">
    <location>
        <begin position="111"/>
        <end position="117"/>
    </location>
    <ligand>
        <name>ATP</name>
        <dbReference type="ChEBI" id="CHEBI:30616"/>
    </ligand>
</feature>
<dbReference type="GO" id="GO:0009252">
    <property type="term" value="P:peptidoglycan biosynthetic process"/>
    <property type="evidence" value="ECO:0007669"/>
    <property type="project" value="UniProtKB-UniRule"/>
</dbReference>
<dbReference type="GO" id="GO:0008360">
    <property type="term" value="P:regulation of cell shape"/>
    <property type="evidence" value="ECO:0007669"/>
    <property type="project" value="UniProtKB-KW"/>
</dbReference>
<evidence type="ECO:0000256" key="7">
    <source>
        <dbReference type="ARBA" id="ARBA00022984"/>
    </source>
</evidence>
<dbReference type="InterPro" id="IPR051046">
    <property type="entry name" value="MurCDEF_CellWall_CoF430Synth"/>
</dbReference>
<keyword evidence="7 10" id="KW-0573">Peptidoglycan synthesis</keyword>
<dbReference type="EMBL" id="CP031003">
    <property type="protein sequence ID" value="AXN35235.1"/>
    <property type="molecule type" value="Genomic_DNA"/>
</dbReference>
<sequence length="459" mass="50839">MKMQLGEIARVTGAKNDIEQWATIEVTNVAFDARQLNAGALFVPLAGMRDGHDFVGQAKENGAVATFWAANHDAQPTDFPVLVVTDPLAAYQKLAMHYLQKINPKVVAITGSNGKTTTKDMTAAVLGSQYNMHKTQANFNNEIGVPQTILSMEANTEILVIEMGMDRPGQLKALSELAMPDVAVITMIGEAHIEFFKTRDKIANAKMEITDGLKEDGLLIYAGDEPLLTERVGELTTETFGNLTTNDLYPLQVRAGETETSFKLNAWPEMTFTIPMMGAYNVNNALAAILVGQRFHIKPELMKKALANFEVTSNRTEWLVGQKGERMLSDVYNSNPTAAKEVLHNFSHFETDGRRIAVLGDMLELGTASKKLHESLAQELDPTMIQEVFLFGDEIEPLYVTLKERYAPERLHYFNRHEQTQLIAGLQAQVQPDDLIVLKASHGLHLEKVVAALQDTEVN</sequence>
<accession>A0A385AC53</accession>
<reference evidence="15 16" key="1">
    <citation type="submission" date="2018-07" db="EMBL/GenBank/DDBJ databases">
        <title>Lactobacillus curvatus genome sequence.</title>
        <authorList>
            <person name="Prechtl R."/>
        </authorList>
    </citation>
    <scope>NUCLEOTIDE SEQUENCE [LARGE SCALE GENOMIC DNA]</scope>
    <source>
        <strain evidence="15 16">TMW 1.1928</strain>
    </source>
</reference>
<dbReference type="GO" id="GO:0047480">
    <property type="term" value="F:UDP-N-acetylmuramoyl-tripeptide-D-alanyl-D-alanine ligase activity"/>
    <property type="evidence" value="ECO:0007669"/>
    <property type="project" value="UniProtKB-UniRule"/>
</dbReference>
<gene>
    <name evidence="10 15" type="primary">murF</name>
    <name evidence="15" type="ORF">DT351_02165</name>
</gene>
<evidence type="ECO:0000259" key="14">
    <source>
        <dbReference type="Pfam" id="PF08245"/>
    </source>
</evidence>
<keyword evidence="3 10" id="KW-0132">Cell division</keyword>
<comment type="pathway">
    <text evidence="10 11">Cell wall biogenesis; peptidoglycan biosynthesis.</text>
</comment>